<feature type="transmembrane region" description="Helical" evidence="8">
    <location>
        <begin position="154"/>
        <end position="175"/>
    </location>
</feature>
<dbReference type="Gene3D" id="6.10.340.10">
    <property type="match status" value="1"/>
</dbReference>
<evidence type="ECO:0000256" key="4">
    <source>
        <dbReference type="ARBA" id="ARBA00022553"/>
    </source>
</evidence>
<dbReference type="EMBL" id="MPIN01000020">
    <property type="protein sequence ID" value="OJH34350.1"/>
    <property type="molecule type" value="Genomic_DNA"/>
</dbReference>
<feature type="domain" description="Histidine kinase" evidence="9">
    <location>
        <begin position="278"/>
        <end position="507"/>
    </location>
</feature>
<organism evidence="11 12">
    <name type="scientific">Cystobacter ferrugineus</name>
    <dbReference type="NCBI Taxonomy" id="83449"/>
    <lineage>
        <taxon>Bacteria</taxon>
        <taxon>Pseudomonadati</taxon>
        <taxon>Myxococcota</taxon>
        <taxon>Myxococcia</taxon>
        <taxon>Myxococcales</taxon>
        <taxon>Cystobacterineae</taxon>
        <taxon>Archangiaceae</taxon>
        <taxon>Cystobacter</taxon>
    </lineage>
</organism>
<dbReference type="InterPro" id="IPR036890">
    <property type="entry name" value="HATPase_C_sf"/>
</dbReference>
<reference evidence="12" key="1">
    <citation type="submission" date="2016-11" db="EMBL/GenBank/DDBJ databases">
        <authorList>
            <person name="Shukria A."/>
            <person name="Stevens D.C."/>
        </authorList>
    </citation>
    <scope>NUCLEOTIDE SEQUENCE [LARGE SCALE GENOMIC DNA]</scope>
    <source>
        <strain evidence="12">Cbfe23</strain>
    </source>
</reference>
<reference evidence="11 12" key="2">
    <citation type="submission" date="2016-12" db="EMBL/GenBank/DDBJ databases">
        <title>Draft Genome Sequence of Cystobacter ferrugineus Strain Cbfe23.</title>
        <authorList>
            <person name="Akbar S."/>
            <person name="Dowd S.E."/>
            <person name="Stevens D.C."/>
        </authorList>
    </citation>
    <scope>NUCLEOTIDE SEQUENCE [LARGE SCALE GENOMIC DNA]</scope>
    <source>
        <strain evidence="11 12">Cbfe23</strain>
    </source>
</reference>
<dbReference type="CDD" id="cd06225">
    <property type="entry name" value="HAMP"/>
    <property type="match status" value="1"/>
</dbReference>
<dbReference type="InterPro" id="IPR003661">
    <property type="entry name" value="HisK_dim/P_dom"/>
</dbReference>
<dbReference type="InterPro" id="IPR003660">
    <property type="entry name" value="HAMP_dom"/>
</dbReference>
<evidence type="ECO:0000256" key="8">
    <source>
        <dbReference type="SAM" id="Phobius"/>
    </source>
</evidence>
<keyword evidence="5" id="KW-0808">Transferase</keyword>
<dbReference type="Gene3D" id="1.10.287.130">
    <property type="match status" value="1"/>
</dbReference>
<gene>
    <name evidence="11" type="ORF">BON30_44405</name>
</gene>
<dbReference type="SUPFAM" id="SSF55874">
    <property type="entry name" value="ATPase domain of HSP90 chaperone/DNA topoisomerase II/histidine kinase"/>
    <property type="match status" value="1"/>
</dbReference>
<evidence type="ECO:0000256" key="1">
    <source>
        <dbReference type="ARBA" id="ARBA00000085"/>
    </source>
</evidence>
<keyword evidence="8" id="KW-0812">Transmembrane</keyword>
<evidence type="ECO:0000256" key="3">
    <source>
        <dbReference type="ARBA" id="ARBA00012438"/>
    </source>
</evidence>
<accession>A0A1L9AWG8</accession>
<dbReference type="PRINTS" id="PR00344">
    <property type="entry name" value="BCTRLSENSOR"/>
</dbReference>
<keyword evidence="8" id="KW-1133">Transmembrane helix</keyword>
<evidence type="ECO:0000313" key="11">
    <source>
        <dbReference type="EMBL" id="OJH34350.1"/>
    </source>
</evidence>
<dbReference type="Gene3D" id="3.30.565.10">
    <property type="entry name" value="Histidine kinase-like ATPase, C-terminal domain"/>
    <property type="match status" value="1"/>
</dbReference>
<comment type="catalytic activity">
    <reaction evidence="1">
        <text>ATP + protein L-histidine = ADP + protein N-phospho-L-histidine.</text>
        <dbReference type="EC" id="2.7.13.3"/>
    </reaction>
</comment>
<dbReference type="STRING" id="83449.BON30_44405"/>
<dbReference type="PANTHER" id="PTHR43065">
    <property type="entry name" value="SENSOR HISTIDINE KINASE"/>
    <property type="match status" value="1"/>
</dbReference>
<feature type="domain" description="HAMP" evidence="10">
    <location>
        <begin position="172"/>
        <end position="226"/>
    </location>
</feature>
<dbReference type="GO" id="GO:0000155">
    <property type="term" value="F:phosphorelay sensor kinase activity"/>
    <property type="evidence" value="ECO:0007669"/>
    <property type="project" value="InterPro"/>
</dbReference>
<evidence type="ECO:0000313" key="12">
    <source>
        <dbReference type="Proteomes" id="UP000182229"/>
    </source>
</evidence>
<dbReference type="InterPro" id="IPR005467">
    <property type="entry name" value="His_kinase_dom"/>
</dbReference>
<dbReference type="SMART" id="SM00387">
    <property type="entry name" value="HATPase_c"/>
    <property type="match status" value="1"/>
</dbReference>
<evidence type="ECO:0000259" key="9">
    <source>
        <dbReference type="PROSITE" id="PS50109"/>
    </source>
</evidence>
<dbReference type="PROSITE" id="PS50885">
    <property type="entry name" value="HAMP"/>
    <property type="match status" value="1"/>
</dbReference>
<feature type="region of interest" description="Disordered" evidence="7">
    <location>
        <begin position="508"/>
        <end position="530"/>
    </location>
</feature>
<keyword evidence="12" id="KW-1185">Reference proteome</keyword>
<dbReference type="SMART" id="SM00388">
    <property type="entry name" value="HisKA"/>
    <property type="match status" value="1"/>
</dbReference>
<evidence type="ECO:0000256" key="2">
    <source>
        <dbReference type="ARBA" id="ARBA00004370"/>
    </source>
</evidence>
<evidence type="ECO:0000256" key="7">
    <source>
        <dbReference type="SAM" id="MobiDB-lite"/>
    </source>
</evidence>
<keyword evidence="8" id="KW-0472">Membrane</keyword>
<dbReference type="InterPro" id="IPR004358">
    <property type="entry name" value="Sig_transdc_His_kin-like_C"/>
</dbReference>
<dbReference type="Proteomes" id="UP000182229">
    <property type="component" value="Unassembled WGS sequence"/>
</dbReference>
<dbReference type="EC" id="2.7.13.3" evidence="3"/>
<dbReference type="GO" id="GO:0016020">
    <property type="term" value="C:membrane"/>
    <property type="evidence" value="ECO:0007669"/>
    <property type="project" value="UniProtKB-SubCell"/>
</dbReference>
<comment type="caution">
    <text evidence="11">The sequence shown here is derived from an EMBL/GenBank/DDBJ whole genome shotgun (WGS) entry which is preliminary data.</text>
</comment>
<evidence type="ECO:0000256" key="6">
    <source>
        <dbReference type="ARBA" id="ARBA00022777"/>
    </source>
</evidence>
<dbReference type="PROSITE" id="PS50109">
    <property type="entry name" value="HIS_KIN"/>
    <property type="match status" value="1"/>
</dbReference>
<evidence type="ECO:0000259" key="10">
    <source>
        <dbReference type="PROSITE" id="PS50885"/>
    </source>
</evidence>
<evidence type="ECO:0000256" key="5">
    <source>
        <dbReference type="ARBA" id="ARBA00022679"/>
    </source>
</evidence>
<keyword evidence="4" id="KW-0597">Phosphoprotein</keyword>
<name>A0A1L9AWG8_9BACT</name>
<sequence length="530" mass="57619">MRWQWTLAGALLCSVCVLGGQLVFSKLLETQSERWMSDRALAITRVLAQTLSSTLERGELLAAQRQLELLAALPEARFGVFLLEDGTPLVAWNPQLAPKGPWPDSTQELLLLPAVVVARLPVRARGGAQGTLLVGLERAGSEHEGRAAWWRASLASWVLWVLGVGMAFGLGMWLLRPLERLTRTVQRLAGGEGFSREALEPSAPDEPGRLSAALVRLVGGVHGQVDVLDALVGEARGYQERVHVQHQLLDAQARELLEVRAQLAVAERRCSVGVLSAGLAHEVNNPLASISANLQFSLEELRGLALRDAFAAERLRREDDWAELTRALTEARESCLHVQHLMHGLRSFSCEDDGRHVPLNPVSALKTALRMASSELHRRARLVQELQEDVCVDGNEVRLAQVFLNLLLNAAHAISPGAVERNEIRVTLRRGSDGWARVSITDTGCGMSPEVHARLFTPFFTTRPAGVGMGLGLSVCQGLVQGMGGRIEVRSEPGRGSTFSVWLPEARAERDVAASPPSSSRPLVDEGPSA</sequence>
<dbReference type="AlphaFoldDB" id="A0A1L9AWG8"/>
<dbReference type="InterPro" id="IPR003594">
    <property type="entry name" value="HATPase_dom"/>
</dbReference>
<dbReference type="Pfam" id="PF02518">
    <property type="entry name" value="HATPase_c"/>
    <property type="match status" value="1"/>
</dbReference>
<dbReference type="PANTHER" id="PTHR43065:SF42">
    <property type="entry name" value="TWO-COMPONENT SENSOR PPRA"/>
    <property type="match status" value="1"/>
</dbReference>
<protein>
    <recommendedName>
        <fullName evidence="3">histidine kinase</fullName>
        <ecNumber evidence="3">2.7.13.3</ecNumber>
    </recommendedName>
</protein>
<dbReference type="CDD" id="cd00082">
    <property type="entry name" value="HisKA"/>
    <property type="match status" value="1"/>
</dbReference>
<keyword evidence="6" id="KW-0418">Kinase</keyword>
<proteinExistence type="predicted"/>
<comment type="subcellular location">
    <subcellularLocation>
        <location evidence="2">Membrane</location>
    </subcellularLocation>
</comment>